<evidence type="ECO:0000256" key="5">
    <source>
        <dbReference type="ARBA" id="ARBA00014116"/>
    </source>
</evidence>
<dbReference type="GO" id="GO:0004180">
    <property type="term" value="F:carboxypeptidase activity"/>
    <property type="evidence" value="ECO:0007669"/>
    <property type="project" value="UniProtKB-KW"/>
</dbReference>
<sequence length="308" mass="34651">VTTEERILADIEQNSEAWENLLVLADDIGMRVAGSLGEIQARDFLLETFHRYGLDEVRLEPFEHMAWEPRKERLVIASEGEREIACRCSALSQSTPSEGVEGELVFLERCDAEELEVRFAEVKGRIIVAPYSPFARQLKTPLAARYDAMALLEYRNYAGQLQPARTCAFQSYGDLPVASISFEDAEYLKRLQQRRGSVRLRLNLDSHVERKESWNIVGELTGTEKPNEYLMIGGHYDSWHVGPGAIDNASGVVAVLEAARALAAQRQQLKRTARFVCFGVEESGLVGAWAYTRDHADELDDTLLMVNN</sequence>
<dbReference type="GO" id="GO:0005794">
    <property type="term" value="C:Golgi apparatus"/>
    <property type="evidence" value="ECO:0007669"/>
    <property type="project" value="UniProtKB-SubCell"/>
</dbReference>
<keyword evidence="12" id="KW-0256">Endoplasmic reticulum</keyword>
<dbReference type="PANTHER" id="PTHR12053:SF3">
    <property type="entry name" value="CARBOXYPEPTIDASE Q"/>
    <property type="match status" value="1"/>
</dbReference>
<evidence type="ECO:0000256" key="1">
    <source>
        <dbReference type="ARBA" id="ARBA00004240"/>
    </source>
</evidence>
<evidence type="ECO:0000256" key="19">
    <source>
        <dbReference type="ARBA" id="ARBA00025833"/>
    </source>
</evidence>
<dbReference type="EMBL" id="UINC01086355">
    <property type="protein sequence ID" value="SVC34738.1"/>
    <property type="molecule type" value="Genomic_DNA"/>
</dbReference>
<keyword evidence="14" id="KW-0333">Golgi apparatus</keyword>
<dbReference type="SUPFAM" id="SSF53187">
    <property type="entry name" value="Zn-dependent exopeptidases"/>
    <property type="match status" value="1"/>
</dbReference>
<keyword evidence="10" id="KW-0732">Signal</keyword>
<evidence type="ECO:0000256" key="4">
    <source>
        <dbReference type="ARBA" id="ARBA00004613"/>
    </source>
</evidence>
<evidence type="ECO:0000256" key="17">
    <source>
        <dbReference type="ARBA" id="ARBA00023180"/>
    </source>
</evidence>
<dbReference type="GO" id="GO:0005783">
    <property type="term" value="C:endoplasmic reticulum"/>
    <property type="evidence" value="ECO:0007669"/>
    <property type="project" value="UniProtKB-SubCell"/>
</dbReference>
<proteinExistence type="predicted"/>
<feature type="non-terminal residue" evidence="22">
    <location>
        <position position="1"/>
    </location>
</feature>
<protein>
    <recommendedName>
        <fullName evidence="5">Carboxypeptidase Q</fullName>
    </recommendedName>
    <alternativeName>
        <fullName evidence="20">Plasma glutamate carboxypeptidase</fullName>
    </alternativeName>
</protein>
<dbReference type="InterPro" id="IPR046450">
    <property type="entry name" value="PA_dom_sf"/>
</dbReference>
<evidence type="ECO:0000256" key="2">
    <source>
        <dbReference type="ARBA" id="ARBA00004371"/>
    </source>
</evidence>
<dbReference type="InterPro" id="IPR039866">
    <property type="entry name" value="CPQ"/>
</dbReference>
<dbReference type="Gene3D" id="3.40.630.10">
    <property type="entry name" value="Zn peptidases"/>
    <property type="match status" value="2"/>
</dbReference>
<dbReference type="Pfam" id="PF04389">
    <property type="entry name" value="Peptidase_M28"/>
    <property type="match status" value="1"/>
</dbReference>
<keyword evidence="18" id="KW-0458">Lysosome</keyword>
<dbReference type="GO" id="GO:0005576">
    <property type="term" value="C:extracellular region"/>
    <property type="evidence" value="ECO:0007669"/>
    <property type="project" value="UniProtKB-SubCell"/>
</dbReference>
<keyword evidence="16" id="KW-0865">Zymogen</keyword>
<dbReference type="GO" id="GO:0006508">
    <property type="term" value="P:proteolysis"/>
    <property type="evidence" value="ECO:0007669"/>
    <property type="project" value="UniProtKB-KW"/>
</dbReference>
<feature type="domain" description="Peptidase M28" evidence="21">
    <location>
        <begin position="215"/>
        <end position="307"/>
    </location>
</feature>
<evidence type="ECO:0000256" key="12">
    <source>
        <dbReference type="ARBA" id="ARBA00022824"/>
    </source>
</evidence>
<name>A0A382LD49_9ZZZZ</name>
<dbReference type="GO" id="GO:0046872">
    <property type="term" value="F:metal ion binding"/>
    <property type="evidence" value="ECO:0007669"/>
    <property type="project" value="UniProtKB-KW"/>
</dbReference>
<keyword evidence="17" id="KW-0325">Glycoprotein</keyword>
<evidence type="ECO:0000313" key="22">
    <source>
        <dbReference type="EMBL" id="SVC34738.1"/>
    </source>
</evidence>
<comment type="subunit">
    <text evidence="19">Homodimer. The monomeric form is inactive while the homodimer is active.</text>
</comment>
<keyword evidence="13" id="KW-0862">Zinc</keyword>
<dbReference type="AlphaFoldDB" id="A0A382LD49"/>
<evidence type="ECO:0000256" key="11">
    <source>
        <dbReference type="ARBA" id="ARBA00022801"/>
    </source>
</evidence>
<dbReference type="PANTHER" id="PTHR12053">
    <property type="entry name" value="PROTEASE FAMILY M28 PLASMA GLUTAMATE CARBOXYPEPTIDASE-RELATED"/>
    <property type="match status" value="1"/>
</dbReference>
<organism evidence="22">
    <name type="scientific">marine metagenome</name>
    <dbReference type="NCBI Taxonomy" id="408172"/>
    <lineage>
        <taxon>unclassified sequences</taxon>
        <taxon>metagenomes</taxon>
        <taxon>ecological metagenomes</taxon>
    </lineage>
</organism>
<dbReference type="GO" id="GO:0005764">
    <property type="term" value="C:lysosome"/>
    <property type="evidence" value="ECO:0007669"/>
    <property type="project" value="UniProtKB-SubCell"/>
</dbReference>
<evidence type="ECO:0000256" key="3">
    <source>
        <dbReference type="ARBA" id="ARBA00004555"/>
    </source>
</evidence>
<accession>A0A382LD49</accession>
<evidence type="ECO:0000256" key="18">
    <source>
        <dbReference type="ARBA" id="ARBA00023228"/>
    </source>
</evidence>
<comment type="subcellular location">
    <subcellularLocation>
        <location evidence="1">Endoplasmic reticulum</location>
    </subcellularLocation>
    <subcellularLocation>
        <location evidence="3">Golgi apparatus</location>
    </subcellularLocation>
    <subcellularLocation>
        <location evidence="2">Lysosome</location>
    </subcellularLocation>
    <subcellularLocation>
        <location evidence="4">Secreted</location>
    </subcellularLocation>
</comment>
<evidence type="ECO:0000256" key="10">
    <source>
        <dbReference type="ARBA" id="ARBA00022729"/>
    </source>
</evidence>
<keyword evidence="11" id="KW-0378">Hydrolase</keyword>
<reference evidence="22" key="1">
    <citation type="submission" date="2018-05" db="EMBL/GenBank/DDBJ databases">
        <authorList>
            <person name="Lanie J.A."/>
            <person name="Ng W.-L."/>
            <person name="Kazmierczak K.M."/>
            <person name="Andrzejewski T.M."/>
            <person name="Davidsen T.M."/>
            <person name="Wayne K.J."/>
            <person name="Tettelin H."/>
            <person name="Glass J.I."/>
            <person name="Rusch D."/>
            <person name="Podicherti R."/>
            <person name="Tsui H.-C.T."/>
            <person name="Winkler M.E."/>
        </authorList>
    </citation>
    <scope>NUCLEOTIDE SEQUENCE</scope>
</reference>
<evidence type="ECO:0000256" key="8">
    <source>
        <dbReference type="ARBA" id="ARBA00022670"/>
    </source>
</evidence>
<dbReference type="SUPFAM" id="SSF52025">
    <property type="entry name" value="PA domain"/>
    <property type="match status" value="1"/>
</dbReference>
<evidence type="ECO:0000256" key="9">
    <source>
        <dbReference type="ARBA" id="ARBA00022723"/>
    </source>
</evidence>
<evidence type="ECO:0000256" key="16">
    <source>
        <dbReference type="ARBA" id="ARBA00023145"/>
    </source>
</evidence>
<evidence type="ECO:0000256" key="6">
    <source>
        <dbReference type="ARBA" id="ARBA00022525"/>
    </source>
</evidence>
<keyword evidence="15" id="KW-0482">Metalloprotease</keyword>
<evidence type="ECO:0000256" key="15">
    <source>
        <dbReference type="ARBA" id="ARBA00023049"/>
    </source>
</evidence>
<keyword evidence="9" id="KW-0479">Metal-binding</keyword>
<keyword evidence="6" id="KW-0964">Secreted</keyword>
<evidence type="ECO:0000256" key="20">
    <source>
        <dbReference type="ARBA" id="ARBA00033328"/>
    </source>
</evidence>
<dbReference type="InterPro" id="IPR007484">
    <property type="entry name" value="Peptidase_M28"/>
</dbReference>
<gene>
    <name evidence="22" type="ORF">METZ01_LOCUS287592</name>
</gene>
<evidence type="ECO:0000259" key="21">
    <source>
        <dbReference type="Pfam" id="PF04389"/>
    </source>
</evidence>
<feature type="non-terminal residue" evidence="22">
    <location>
        <position position="308"/>
    </location>
</feature>
<evidence type="ECO:0000256" key="13">
    <source>
        <dbReference type="ARBA" id="ARBA00022833"/>
    </source>
</evidence>
<keyword evidence="7" id="KW-0121">Carboxypeptidase</keyword>
<dbReference type="GO" id="GO:0070573">
    <property type="term" value="F:metallodipeptidase activity"/>
    <property type="evidence" value="ECO:0007669"/>
    <property type="project" value="InterPro"/>
</dbReference>
<keyword evidence="8" id="KW-0645">Protease</keyword>
<evidence type="ECO:0000256" key="7">
    <source>
        <dbReference type="ARBA" id="ARBA00022645"/>
    </source>
</evidence>
<evidence type="ECO:0000256" key="14">
    <source>
        <dbReference type="ARBA" id="ARBA00023034"/>
    </source>
</evidence>